<gene>
    <name evidence="3" type="ORF">RJT34_24714</name>
</gene>
<organism evidence="3 4">
    <name type="scientific">Clitoria ternatea</name>
    <name type="common">Butterfly pea</name>
    <dbReference type="NCBI Taxonomy" id="43366"/>
    <lineage>
        <taxon>Eukaryota</taxon>
        <taxon>Viridiplantae</taxon>
        <taxon>Streptophyta</taxon>
        <taxon>Embryophyta</taxon>
        <taxon>Tracheophyta</taxon>
        <taxon>Spermatophyta</taxon>
        <taxon>Magnoliopsida</taxon>
        <taxon>eudicotyledons</taxon>
        <taxon>Gunneridae</taxon>
        <taxon>Pentapetalae</taxon>
        <taxon>rosids</taxon>
        <taxon>fabids</taxon>
        <taxon>Fabales</taxon>
        <taxon>Fabaceae</taxon>
        <taxon>Papilionoideae</taxon>
        <taxon>50 kb inversion clade</taxon>
        <taxon>NPAAA clade</taxon>
        <taxon>indigoferoid/millettioid clade</taxon>
        <taxon>Phaseoleae</taxon>
        <taxon>Clitoria</taxon>
    </lineage>
</organism>
<feature type="signal peptide" evidence="2">
    <location>
        <begin position="1"/>
        <end position="25"/>
    </location>
</feature>
<feature type="compositionally biased region" description="Basic and acidic residues" evidence="1">
    <location>
        <begin position="150"/>
        <end position="159"/>
    </location>
</feature>
<evidence type="ECO:0000313" key="3">
    <source>
        <dbReference type="EMBL" id="KAK7279658.1"/>
    </source>
</evidence>
<sequence>MAPITTYFLMFISSVFYVFWDARVAIEEFTVHDRFGFSIPLEHHDFPILAPFPPSFERHGLFSTGSLFVTAAEQVYYTDFPGGHRDWYAVIKAKARSQIIDNVSEEVDDAYQLAPHELNDANLLFNIDPVIMDETLATTGGEHIDKDLVSRSKRSRADLDTDELVQTDNHSDTETEGEFETETDTE</sequence>
<keyword evidence="4" id="KW-1185">Reference proteome</keyword>
<dbReference type="EMBL" id="JAYKXN010000006">
    <property type="protein sequence ID" value="KAK7279658.1"/>
    <property type="molecule type" value="Genomic_DNA"/>
</dbReference>
<dbReference type="AlphaFoldDB" id="A0AAN9FV84"/>
<feature type="chain" id="PRO_5043036046" evidence="2">
    <location>
        <begin position="26"/>
        <end position="186"/>
    </location>
</feature>
<keyword evidence="2" id="KW-0732">Signal</keyword>
<name>A0AAN9FV84_CLITE</name>
<proteinExistence type="predicted"/>
<feature type="region of interest" description="Disordered" evidence="1">
    <location>
        <begin position="150"/>
        <end position="186"/>
    </location>
</feature>
<feature type="compositionally biased region" description="Acidic residues" evidence="1">
    <location>
        <begin position="174"/>
        <end position="186"/>
    </location>
</feature>
<comment type="caution">
    <text evidence="3">The sequence shown here is derived from an EMBL/GenBank/DDBJ whole genome shotgun (WGS) entry which is preliminary data.</text>
</comment>
<protein>
    <submittedName>
        <fullName evidence="3">Uncharacterized protein</fullName>
    </submittedName>
</protein>
<reference evidence="3 4" key="1">
    <citation type="submission" date="2024-01" db="EMBL/GenBank/DDBJ databases">
        <title>The genomes of 5 underutilized Papilionoideae crops provide insights into root nodulation and disease resistance.</title>
        <authorList>
            <person name="Yuan L."/>
        </authorList>
    </citation>
    <scope>NUCLEOTIDE SEQUENCE [LARGE SCALE GENOMIC DNA]</scope>
    <source>
        <strain evidence="3">LY-2023</strain>
        <tissue evidence="3">Leaf</tissue>
    </source>
</reference>
<dbReference type="Proteomes" id="UP001359559">
    <property type="component" value="Unassembled WGS sequence"/>
</dbReference>
<evidence type="ECO:0000256" key="2">
    <source>
        <dbReference type="SAM" id="SignalP"/>
    </source>
</evidence>
<evidence type="ECO:0000256" key="1">
    <source>
        <dbReference type="SAM" id="MobiDB-lite"/>
    </source>
</evidence>
<accession>A0AAN9FV84</accession>
<evidence type="ECO:0000313" key="4">
    <source>
        <dbReference type="Proteomes" id="UP001359559"/>
    </source>
</evidence>